<dbReference type="FunFam" id="3.90.1180.10:FF:000001">
    <property type="entry name" value="50S ribosomal protein L13"/>
    <property type="match status" value="1"/>
</dbReference>
<dbReference type="GO" id="GO:0022625">
    <property type="term" value="C:cytosolic large ribosomal subunit"/>
    <property type="evidence" value="ECO:0007669"/>
    <property type="project" value="TreeGrafter"/>
</dbReference>
<evidence type="ECO:0000313" key="8">
    <source>
        <dbReference type="EMBL" id="MDY5132730.1"/>
    </source>
</evidence>
<evidence type="ECO:0000313" key="11">
    <source>
        <dbReference type="Proteomes" id="UP001281731"/>
    </source>
</evidence>
<name>A0AAW9HT56_9ACTO</name>
<dbReference type="GO" id="GO:0017148">
    <property type="term" value="P:negative regulation of translation"/>
    <property type="evidence" value="ECO:0007669"/>
    <property type="project" value="TreeGrafter"/>
</dbReference>
<evidence type="ECO:0000256" key="7">
    <source>
        <dbReference type="RuleBase" id="RU003878"/>
    </source>
</evidence>
<evidence type="ECO:0000256" key="3">
    <source>
        <dbReference type="ARBA" id="ARBA00023274"/>
    </source>
</evidence>
<comment type="function">
    <text evidence="5 7">This protein is one of the early assembly proteins of the 50S ribosomal subunit, although it is not seen to bind rRNA by itself. It is important during the early stages of 50S assembly.</text>
</comment>
<comment type="caution">
    <text evidence="9">The sequence shown here is derived from an EMBL/GenBank/DDBJ whole genome shotgun (WGS) entry which is preliminary data.</text>
</comment>
<dbReference type="Pfam" id="PF00572">
    <property type="entry name" value="Ribosomal_L13"/>
    <property type="match status" value="1"/>
</dbReference>
<sequence length="147" mass="16166">MRTYSPKPADIEPKWYIVDASDLVLGRMAAQVANLLRGKHKPTYAPHIDTGDYVIVVNAAKVALTGAKAQQKMAYHHSGYPGGLKATSYAELLATQPEKAIMKAVKGMLPHNKLGRQQLKKLRVFAGSEHPHVAQKPEPYTLKKIAQ</sequence>
<accession>A0AAW9HT56</accession>
<evidence type="ECO:0000313" key="9">
    <source>
        <dbReference type="EMBL" id="MDY5154843.1"/>
    </source>
</evidence>
<dbReference type="CDD" id="cd00392">
    <property type="entry name" value="Ribosomal_L13"/>
    <property type="match status" value="1"/>
</dbReference>
<dbReference type="InterPro" id="IPR023563">
    <property type="entry name" value="Ribosomal_uL13_CS"/>
</dbReference>
<dbReference type="EMBL" id="JAWNGC010000003">
    <property type="protein sequence ID" value="MDY5154843.1"/>
    <property type="molecule type" value="Genomic_DNA"/>
</dbReference>
<dbReference type="HAMAP" id="MF_01366">
    <property type="entry name" value="Ribosomal_uL13"/>
    <property type="match status" value="1"/>
</dbReference>
<dbReference type="PIRSF" id="PIRSF002181">
    <property type="entry name" value="Ribosomal_L13"/>
    <property type="match status" value="1"/>
</dbReference>
<dbReference type="Gene3D" id="3.90.1180.10">
    <property type="entry name" value="Ribosomal protein L13"/>
    <property type="match status" value="1"/>
</dbReference>
<evidence type="ECO:0000313" key="10">
    <source>
        <dbReference type="Proteomes" id="UP001275049"/>
    </source>
</evidence>
<dbReference type="NCBIfam" id="TIGR01066">
    <property type="entry name" value="rplM_bact"/>
    <property type="match status" value="1"/>
</dbReference>
<comment type="subunit">
    <text evidence="5">Part of the 50S ribosomal subunit.</text>
</comment>
<keyword evidence="3 5" id="KW-0687">Ribonucleoprotein</keyword>
<dbReference type="Proteomes" id="UP001281731">
    <property type="component" value="Unassembled WGS sequence"/>
</dbReference>
<dbReference type="RefSeq" id="WP_026421048.1">
    <property type="nucleotide sequence ID" value="NZ_CAMYCL010000025.1"/>
</dbReference>
<proteinExistence type="inferred from homology"/>
<evidence type="ECO:0000256" key="1">
    <source>
        <dbReference type="ARBA" id="ARBA00006227"/>
    </source>
</evidence>
<dbReference type="SUPFAM" id="SSF52161">
    <property type="entry name" value="Ribosomal protein L13"/>
    <property type="match status" value="1"/>
</dbReference>
<protein>
    <recommendedName>
        <fullName evidence="4 5">Large ribosomal subunit protein uL13</fullName>
    </recommendedName>
</protein>
<gene>
    <name evidence="5 7 9" type="primary">rplM</name>
    <name evidence="9" type="ORF">R6G80_03765</name>
    <name evidence="8" type="ORF">R6G86_03080</name>
</gene>
<dbReference type="PROSITE" id="PS00783">
    <property type="entry name" value="RIBOSOMAL_L13"/>
    <property type="match status" value="1"/>
</dbReference>
<keyword evidence="10" id="KW-1185">Reference proteome</keyword>
<keyword evidence="2 5" id="KW-0689">Ribosomal protein</keyword>
<dbReference type="PANTHER" id="PTHR11545:SF2">
    <property type="entry name" value="LARGE RIBOSOMAL SUBUNIT PROTEIN UL13M"/>
    <property type="match status" value="1"/>
</dbReference>
<evidence type="ECO:0000256" key="2">
    <source>
        <dbReference type="ARBA" id="ARBA00022980"/>
    </source>
</evidence>
<organism evidence="9 11">
    <name type="scientific">Actinotignum urinale</name>
    <dbReference type="NCBI Taxonomy" id="190146"/>
    <lineage>
        <taxon>Bacteria</taxon>
        <taxon>Bacillati</taxon>
        <taxon>Actinomycetota</taxon>
        <taxon>Actinomycetes</taxon>
        <taxon>Actinomycetales</taxon>
        <taxon>Actinomycetaceae</taxon>
        <taxon>Actinotignum</taxon>
    </lineage>
</organism>
<dbReference type="InterPro" id="IPR005822">
    <property type="entry name" value="Ribosomal_uL13"/>
</dbReference>
<dbReference type="GO" id="GO:0006412">
    <property type="term" value="P:translation"/>
    <property type="evidence" value="ECO:0007669"/>
    <property type="project" value="UniProtKB-UniRule"/>
</dbReference>
<dbReference type="InterPro" id="IPR036899">
    <property type="entry name" value="Ribosomal_uL13_sf"/>
</dbReference>
<dbReference type="EMBL" id="JAWNGA010000004">
    <property type="protein sequence ID" value="MDY5132730.1"/>
    <property type="molecule type" value="Genomic_DNA"/>
</dbReference>
<dbReference type="GO" id="GO:0003735">
    <property type="term" value="F:structural constituent of ribosome"/>
    <property type="evidence" value="ECO:0007669"/>
    <property type="project" value="InterPro"/>
</dbReference>
<dbReference type="Proteomes" id="UP001275049">
    <property type="component" value="Unassembled WGS sequence"/>
</dbReference>
<evidence type="ECO:0000256" key="5">
    <source>
        <dbReference type="HAMAP-Rule" id="MF_01366"/>
    </source>
</evidence>
<evidence type="ECO:0000256" key="6">
    <source>
        <dbReference type="RuleBase" id="RU003877"/>
    </source>
</evidence>
<comment type="similarity">
    <text evidence="1 5 6">Belongs to the universal ribosomal protein uL13 family.</text>
</comment>
<dbReference type="GO" id="GO:0003729">
    <property type="term" value="F:mRNA binding"/>
    <property type="evidence" value="ECO:0007669"/>
    <property type="project" value="TreeGrafter"/>
</dbReference>
<dbReference type="PANTHER" id="PTHR11545">
    <property type="entry name" value="RIBOSOMAL PROTEIN L13"/>
    <property type="match status" value="1"/>
</dbReference>
<dbReference type="AlphaFoldDB" id="A0AAW9HT56"/>
<evidence type="ECO:0000256" key="4">
    <source>
        <dbReference type="ARBA" id="ARBA00035201"/>
    </source>
</evidence>
<dbReference type="InterPro" id="IPR005823">
    <property type="entry name" value="Ribosomal_uL13_bac-type"/>
</dbReference>
<reference evidence="9 10" key="1">
    <citation type="submission" date="2023-10" db="EMBL/GenBank/DDBJ databases">
        <title>Whole Genome based description of the genera Actinobaculum and Actinotignum reveals a complex phylogenetic relationship within the species included in the genus Actinotignum.</title>
        <authorList>
            <person name="Jensen C.S."/>
            <person name="Dargis R."/>
            <person name="Kemp M."/>
            <person name="Christensen J.J."/>
        </authorList>
    </citation>
    <scope>NUCLEOTIDE SEQUENCE</scope>
    <source>
        <strain evidence="9">SLA_B511</strain>
        <strain evidence="8 10">SLA_B974</strain>
    </source>
</reference>